<dbReference type="GO" id="GO:0030010">
    <property type="term" value="P:establishment of cell polarity"/>
    <property type="evidence" value="ECO:0007669"/>
    <property type="project" value="EnsemblFungi"/>
</dbReference>
<evidence type="ECO:0000313" key="2">
    <source>
        <dbReference type="Proteomes" id="UP000000689"/>
    </source>
</evidence>
<dbReference type="STRING" id="1071378.G0WB08"/>
<dbReference type="KEGG" id="ndi:NDAI_0E01120"/>
<protein>
    <recommendedName>
        <fullName evidence="3">MMS19 nucleotide excision repair protein</fullName>
    </recommendedName>
</protein>
<gene>
    <name evidence="1" type="primary">NDAI0E01120</name>
    <name evidence="1" type="ordered locus">NDAI_0E01120</name>
</gene>
<accession>G0WB08</accession>
<dbReference type="InterPro" id="IPR040144">
    <property type="entry name" value="RAP1GDS1"/>
</dbReference>
<name>G0WB08_NAUDC</name>
<dbReference type="Proteomes" id="UP000000689">
    <property type="component" value="Chromosome 5"/>
</dbReference>
<dbReference type="EMBL" id="HE580271">
    <property type="protein sequence ID" value="CCD24928.1"/>
    <property type="molecule type" value="Genomic_DNA"/>
</dbReference>
<dbReference type="GO" id="GO:1903338">
    <property type="term" value="P:regulation of cell wall organization or biogenesis"/>
    <property type="evidence" value="ECO:0007669"/>
    <property type="project" value="EnsemblFungi"/>
</dbReference>
<dbReference type="GO" id="GO:0005085">
    <property type="term" value="F:guanyl-nucleotide exchange factor activity"/>
    <property type="evidence" value="ECO:0007669"/>
    <property type="project" value="InterPro"/>
</dbReference>
<dbReference type="GeneID" id="11498646"/>
<sequence length="630" mass="72114">MDLETLAFDLQPLFVLEENSEDQISKEFHDKFVVLLDDLAISLREPNNRKVLYESGLLSKLINRLNSLLTRTFNAQDHNEKLWQLCSELIRCIANAIVDNDTNRALLVQDEYNQFLKEHFSNVLKLSSNAFPGDNALLSELQLRSLILIKNLFIDNFQYCELFSPYIKTPLLNLLENSANTYLNEDSPILFTTDVLVDVIDVDNNNNNNNNDITLEYMRFLAEFIEKVSKTVINIDISDTNDGTNSENDIEMTDENSIDDTSSEIIFNICQFFEKIVESETDNIDLSNYPKSVTELQTALLDALNILADKEYPNKLIVMRRIVSIIGHISANPTNTNKDQKQLYQEIILSSTKGYTLAASLIGLSNSILSRKDADKILQKITLEKFIQITKHFKDPMQFQGFLHIFKKLLSLSNAMFLQNDDLLQLTTILKIAKDQSTYFKNLSQLLYSLVQKLLTVLPSSTICQLIKEKTKYPFLDVIMNSEDLIICLTLDKILVNSNNGVPNETMELLWSRFFKFEESGISRNNNKGDAVQLPLIYQLTKTLGIYYKNLVTQKQDIDSIIPQYGSNILELLKFIIPLKNQTDNASRGVFNNGRFISGMLLKWFEERSSDMSLSPLEAEIKNVSKSFFT</sequence>
<dbReference type="GO" id="GO:0007266">
    <property type="term" value="P:Rho protein signal transduction"/>
    <property type="evidence" value="ECO:0007669"/>
    <property type="project" value="EnsemblFungi"/>
</dbReference>
<dbReference type="InterPro" id="IPR016024">
    <property type="entry name" value="ARM-type_fold"/>
</dbReference>
<dbReference type="AlphaFoldDB" id="G0WB08"/>
<dbReference type="HOGENOM" id="CLU_436179_0_0_1"/>
<dbReference type="SUPFAM" id="SSF48371">
    <property type="entry name" value="ARM repeat"/>
    <property type="match status" value="1"/>
</dbReference>
<evidence type="ECO:0008006" key="3">
    <source>
        <dbReference type="Google" id="ProtNLM"/>
    </source>
</evidence>
<dbReference type="OMA" id="ESCFNNG"/>
<dbReference type="PANTHER" id="PTHR10957">
    <property type="entry name" value="RAP1 GTPASE-GDP DISSOCIATION STIMULATOR 1"/>
    <property type="match status" value="1"/>
</dbReference>
<proteinExistence type="predicted"/>
<evidence type="ECO:0000313" key="1">
    <source>
        <dbReference type="EMBL" id="CCD24928.1"/>
    </source>
</evidence>
<dbReference type="eggNOG" id="ENOG502QQB4">
    <property type="taxonomic scope" value="Eukaryota"/>
</dbReference>
<organism evidence="1 2">
    <name type="scientific">Naumovozyma dairenensis (strain ATCC 10597 / BCRC 20456 / CBS 421 / NBRC 0211 / NRRL Y-12639)</name>
    <name type="common">Saccharomyces dairenensis</name>
    <dbReference type="NCBI Taxonomy" id="1071378"/>
    <lineage>
        <taxon>Eukaryota</taxon>
        <taxon>Fungi</taxon>
        <taxon>Dikarya</taxon>
        <taxon>Ascomycota</taxon>
        <taxon>Saccharomycotina</taxon>
        <taxon>Saccharomycetes</taxon>
        <taxon>Saccharomycetales</taxon>
        <taxon>Saccharomycetaceae</taxon>
        <taxon>Naumovozyma</taxon>
    </lineage>
</organism>
<keyword evidence="2" id="KW-1185">Reference proteome</keyword>
<reference evidence="1 2" key="1">
    <citation type="journal article" date="2011" name="Proc. Natl. Acad. Sci. U.S.A.">
        <title>Evolutionary erosion of yeast sex chromosomes by mating-type switching accidents.</title>
        <authorList>
            <person name="Gordon J.L."/>
            <person name="Armisen D."/>
            <person name="Proux-Wera E."/>
            <person name="Oheigeartaigh S.S."/>
            <person name="Byrne K.P."/>
            <person name="Wolfe K.H."/>
        </authorList>
    </citation>
    <scope>NUCLEOTIDE SEQUENCE [LARGE SCALE GENOMIC DNA]</scope>
    <source>
        <strain evidence="2">ATCC 10597 / BCRC 20456 / CBS 421 / NBRC 0211 / NRRL Y-12639</strain>
    </source>
</reference>
<dbReference type="OrthoDB" id="4059796at2759"/>
<dbReference type="RefSeq" id="XP_003670171.1">
    <property type="nucleotide sequence ID" value="XM_003670123.1"/>
</dbReference>